<organism evidence="2 3">
    <name type="scientific">Macrophomina phaseolina</name>
    <dbReference type="NCBI Taxonomy" id="35725"/>
    <lineage>
        <taxon>Eukaryota</taxon>
        <taxon>Fungi</taxon>
        <taxon>Dikarya</taxon>
        <taxon>Ascomycota</taxon>
        <taxon>Pezizomycotina</taxon>
        <taxon>Dothideomycetes</taxon>
        <taxon>Dothideomycetes incertae sedis</taxon>
        <taxon>Botryosphaeriales</taxon>
        <taxon>Botryosphaeriaceae</taxon>
        <taxon>Macrophomina</taxon>
    </lineage>
</organism>
<evidence type="ECO:0000313" key="2">
    <source>
        <dbReference type="EMBL" id="KAH7065251.1"/>
    </source>
</evidence>
<dbReference type="Proteomes" id="UP000774617">
    <property type="component" value="Unassembled WGS sequence"/>
</dbReference>
<accession>A0ABQ8GVF7</accession>
<feature type="region of interest" description="Disordered" evidence="1">
    <location>
        <begin position="15"/>
        <end position="41"/>
    </location>
</feature>
<name>A0ABQ8GVF7_9PEZI</name>
<proteinExistence type="predicted"/>
<evidence type="ECO:0000256" key="1">
    <source>
        <dbReference type="SAM" id="MobiDB-lite"/>
    </source>
</evidence>
<sequence>MSASETSMLHFALTREGRTWIPPSPSRSGPRPQPAQAIGPGWPLKERSRACPHRCISFSFFFFLHGRRREGRWASGDSSIGIAPPRPCRTRHAGAYCGNRPHRRGRKSSAVHERRASQLGNVYHPPEMPGSGALLDALARASHLLSLFSCIRPSHNLYMRYLKAVLCAPQTPFCSTPPRKALWISQRKIKRRRDPSFLTPPSTSNKDPPLAFQETGRQAGRQQPAHPINHTKSLHAEPHLTCGDCAVSRPYCRACRISP</sequence>
<comment type="caution">
    <text evidence="2">The sequence shown here is derived from an EMBL/GenBank/DDBJ whole genome shotgun (WGS) entry which is preliminary data.</text>
</comment>
<gene>
    <name evidence="2" type="ORF">B0J12DRAFT_29315</name>
</gene>
<feature type="region of interest" description="Disordered" evidence="1">
    <location>
        <begin position="192"/>
        <end position="229"/>
    </location>
</feature>
<protein>
    <submittedName>
        <fullName evidence="2">Uncharacterized protein</fullName>
    </submittedName>
</protein>
<keyword evidence="3" id="KW-1185">Reference proteome</keyword>
<dbReference type="EMBL" id="JAGTJR010000001">
    <property type="protein sequence ID" value="KAH7065251.1"/>
    <property type="molecule type" value="Genomic_DNA"/>
</dbReference>
<evidence type="ECO:0000313" key="3">
    <source>
        <dbReference type="Proteomes" id="UP000774617"/>
    </source>
</evidence>
<reference evidence="2 3" key="1">
    <citation type="journal article" date="2021" name="Nat. Commun.">
        <title>Genetic determinants of endophytism in the Arabidopsis root mycobiome.</title>
        <authorList>
            <person name="Mesny F."/>
            <person name="Miyauchi S."/>
            <person name="Thiergart T."/>
            <person name="Pickel B."/>
            <person name="Atanasova L."/>
            <person name="Karlsson M."/>
            <person name="Huettel B."/>
            <person name="Barry K.W."/>
            <person name="Haridas S."/>
            <person name="Chen C."/>
            <person name="Bauer D."/>
            <person name="Andreopoulos W."/>
            <person name="Pangilinan J."/>
            <person name="LaButti K."/>
            <person name="Riley R."/>
            <person name="Lipzen A."/>
            <person name="Clum A."/>
            <person name="Drula E."/>
            <person name="Henrissat B."/>
            <person name="Kohler A."/>
            <person name="Grigoriev I.V."/>
            <person name="Martin F.M."/>
            <person name="Hacquard S."/>
        </authorList>
    </citation>
    <scope>NUCLEOTIDE SEQUENCE [LARGE SCALE GENOMIC DNA]</scope>
    <source>
        <strain evidence="2 3">MPI-SDFR-AT-0080</strain>
    </source>
</reference>